<dbReference type="AlphaFoldDB" id="A0A9Q1IUW5"/>
<dbReference type="InterPro" id="IPR012337">
    <property type="entry name" value="RNaseH-like_sf"/>
</dbReference>
<evidence type="ECO:0000313" key="1">
    <source>
        <dbReference type="EMBL" id="KAJ8353506.1"/>
    </source>
</evidence>
<evidence type="ECO:0008006" key="3">
    <source>
        <dbReference type="Google" id="ProtNLM"/>
    </source>
</evidence>
<dbReference type="Proteomes" id="UP001152622">
    <property type="component" value="Chromosome 7"/>
</dbReference>
<reference evidence="1" key="1">
    <citation type="journal article" date="2023" name="Science">
        <title>Genome structures resolve the early diversification of teleost fishes.</title>
        <authorList>
            <person name="Parey E."/>
            <person name="Louis A."/>
            <person name="Montfort J."/>
            <person name="Bouchez O."/>
            <person name="Roques C."/>
            <person name="Iampietro C."/>
            <person name="Lluch J."/>
            <person name="Castinel A."/>
            <person name="Donnadieu C."/>
            <person name="Desvignes T."/>
            <person name="Floi Bucao C."/>
            <person name="Jouanno E."/>
            <person name="Wen M."/>
            <person name="Mejri S."/>
            <person name="Dirks R."/>
            <person name="Jansen H."/>
            <person name="Henkel C."/>
            <person name="Chen W.J."/>
            <person name="Zahm M."/>
            <person name="Cabau C."/>
            <person name="Klopp C."/>
            <person name="Thompson A.W."/>
            <person name="Robinson-Rechavi M."/>
            <person name="Braasch I."/>
            <person name="Lecointre G."/>
            <person name="Bobe J."/>
            <person name="Postlethwait J.H."/>
            <person name="Berthelot C."/>
            <person name="Roest Crollius H."/>
            <person name="Guiguen Y."/>
        </authorList>
    </citation>
    <scope>NUCLEOTIDE SEQUENCE</scope>
    <source>
        <strain evidence="1">WJC10195</strain>
    </source>
</reference>
<comment type="caution">
    <text evidence="1">The sequence shown here is derived from an EMBL/GenBank/DDBJ whole genome shotgun (WGS) entry which is preliminary data.</text>
</comment>
<accession>A0A9Q1IUW5</accession>
<dbReference type="SUPFAM" id="SSF53098">
    <property type="entry name" value="Ribonuclease H-like"/>
    <property type="match status" value="1"/>
</dbReference>
<name>A0A9Q1IUW5_SYNKA</name>
<keyword evidence="2" id="KW-1185">Reference proteome</keyword>
<evidence type="ECO:0000313" key="2">
    <source>
        <dbReference type="Proteomes" id="UP001152622"/>
    </source>
</evidence>
<gene>
    <name evidence="1" type="ORF">SKAU_G00210730</name>
</gene>
<sequence length="294" mass="33213">MMALQGYEVEVKYVQNHKMALGQGLAECQHCDSEVQPQENLTMVTALSWLSNHHFYDDNMCLNLPKAYVDGCSFHHESQVQAGVGITWENCTVNEPQQYQLGSKTRQYAEIASVLITLQQAAQSGPDKDGNDEADRLAKAGALDGFPWEFQEEWLPKEQTCIVNAITRRQTRERLDDPGGDQGTVHLGRKPGDADLVAMQKQDPVLKTIYQFVSDPEKYQILPESLEQAEDLNSLYKLRQNLKIEKGLLVYASGSQNPPRWVIPTNHRGVMLLHAHDAPGWRPRGIRATYRTLQ</sequence>
<dbReference type="OrthoDB" id="8837338at2759"/>
<dbReference type="EMBL" id="JAINUF010000007">
    <property type="protein sequence ID" value="KAJ8353506.1"/>
    <property type="molecule type" value="Genomic_DNA"/>
</dbReference>
<protein>
    <recommendedName>
        <fullName evidence="3">RNase H type-1 domain-containing protein</fullName>
    </recommendedName>
</protein>
<organism evidence="1 2">
    <name type="scientific">Synaphobranchus kaupii</name>
    <name type="common">Kaup's arrowtooth eel</name>
    <dbReference type="NCBI Taxonomy" id="118154"/>
    <lineage>
        <taxon>Eukaryota</taxon>
        <taxon>Metazoa</taxon>
        <taxon>Chordata</taxon>
        <taxon>Craniata</taxon>
        <taxon>Vertebrata</taxon>
        <taxon>Euteleostomi</taxon>
        <taxon>Actinopterygii</taxon>
        <taxon>Neopterygii</taxon>
        <taxon>Teleostei</taxon>
        <taxon>Anguilliformes</taxon>
        <taxon>Synaphobranchidae</taxon>
        <taxon>Synaphobranchus</taxon>
    </lineage>
</organism>
<proteinExistence type="predicted"/>